<dbReference type="EMBL" id="MU069551">
    <property type="protein sequence ID" value="KAF5839205.1"/>
    <property type="molecule type" value="Genomic_DNA"/>
</dbReference>
<feature type="non-terminal residue" evidence="2">
    <location>
        <position position="1"/>
    </location>
</feature>
<protein>
    <submittedName>
        <fullName evidence="2">Uncharacterized protein</fullName>
    </submittedName>
</protein>
<accession>A0ABQ7GX76</accession>
<gene>
    <name evidence="2" type="ORF">DUNSADRAFT_1341</name>
</gene>
<feature type="compositionally biased region" description="Basic and acidic residues" evidence="1">
    <location>
        <begin position="105"/>
        <end position="115"/>
    </location>
</feature>
<sequence>LEQQTAEAKDAGDRAAAAAASTIASMADAKQAAAAALTTVQGLERQQAAAAASGGALQVPQRPQHPYHRFINEQEIEKALKNSSALVEIVQDIVAGASFPREESFLVDQDSRESSRPSSPMTHRASNQNIMQPSDGNGRQGKMAFCIWCPFDKCWMFLWGCTELSRTATPKGTDNG</sequence>
<feature type="region of interest" description="Disordered" evidence="1">
    <location>
        <begin position="105"/>
        <end position="136"/>
    </location>
</feature>
<organism evidence="2 3">
    <name type="scientific">Dunaliella salina</name>
    <name type="common">Green alga</name>
    <name type="synonym">Protococcus salinus</name>
    <dbReference type="NCBI Taxonomy" id="3046"/>
    <lineage>
        <taxon>Eukaryota</taxon>
        <taxon>Viridiplantae</taxon>
        <taxon>Chlorophyta</taxon>
        <taxon>core chlorophytes</taxon>
        <taxon>Chlorophyceae</taxon>
        <taxon>CS clade</taxon>
        <taxon>Chlamydomonadales</taxon>
        <taxon>Dunaliellaceae</taxon>
        <taxon>Dunaliella</taxon>
    </lineage>
</organism>
<feature type="compositionally biased region" description="Polar residues" evidence="1">
    <location>
        <begin position="116"/>
        <end position="136"/>
    </location>
</feature>
<reference evidence="2" key="1">
    <citation type="submission" date="2017-08" db="EMBL/GenBank/DDBJ databases">
        <authorList>
            <person name="Polle J.E."/>
            <person name="Barry K."/>
            <person name="Cushman J."/>
            <person name="Schmutz J."/>
            <person name="Tran D."/>
            <person name="Hathwaick L.T."/>
            <person name="Yim W.C."/>
            <person name="Jenkins J."/>
            <person name="Mckie-Krisberg Z.M."/>
            <person name="Prochnik S."/>
            <person name="Lindquist E."/>
            <person name="Dockter R.B."/>
            <person name="Adam C."/>
            <person name="Molina H."/>
            <person name="Bunkerborg J."/>
            <person name="Jin E."/>
            <person name="Buchheim M."/>
            <person name="Magnuson J."/>
        </authorList>
    </citation>
    <scope>NUCLEOTIDE SEQUENCE</scope>
    <source>
        <strain evidence="2">CCAP 19/18</strain>
    </source>
</reference>
<evidence type="ECO:0000313" key="3">
    <source>
        <dbReference type="Proteomes" id="UP000815325"/>
    </source>
</evidence>
<comment type="caution">
    <text evidence="2">The sequence shown here is derived from an EMBL/GenBank/DDBJ whole genome shotgun (WGS) entry which is preliminary data.</text>
</comment>
<evidence type="ECO:0000256" key="1">
    <source>
        <dbReference type="SAM" id="MobiDB-lite"/>
    </source>
</evidence>
<proteinExistence type="predicted"/>
<keyword evidence="3" id="KW-1185">Reference proteome</keyword>
<dbReference type="Proteomes" id="UP000815325">
    <property type="component" value="Unassembled WGS sequence"/>
</dbReference>
<evidence type="ECO:0000313" key="2">
    <source>
        <dbReference type="EMBL" id="KAF5839205.1"/>
    </source>
</evidence>
<name>A0ABQ7GX76_DUNSA</name>